<keyword evidence="2" id="KW-1185">Reference proteome</keyword>
<protein>
    <submittedName>
        <fullName evidence="1">Uncharacterized protein</fullName>
    </submittedName>
</protein>
<dbReference type="Proteomes" id="UP001060170">
    <property type="component" value="Chromosome 6"/>
</dbReference>
<reference evidence="2" key="1">
    <citation type="journal article" date="2018" name="BMC Genomics">
        <title>Genomic insights into host adaptation between the wheat stripe rust pathogen (Puccinia striiformis f. sp. tritici) and the barley stripe rust pathogen (Puccinia striiformis f. sp. hordei).</title>
        <authorList>
            <person name="Xia C."/>
            <person name="Wang M."/>
            <person name="Yin C."/>
            <person name="Cornejo O.E."/>
            <person name="Hulbert S.H."/>
            <person name="Chen X."/>
        </authorList>
    </citation>
    <scope>NUCLEOTIDE SEQUENCE [LARGE SCALE GENOMIC DNA]</scope>
    <source>
        <strain evidence="2">93-210</strain>
    </source>
</reference>
<evidence type="ECO:0000313" key="2">
    <source>
        <dbReference type="Proteomes" id="UP001060170"/>
    </source>
</evidence>
<organism evidence="1 2">
    <name type="scientific">Puccinia striiformis f. sp. tritici</name>
    <dbReference type="NCBI Taxonomy" id="168172"/>
    <lineage>
        <taxon>Eukaryota</taxon>
        <taxon>Fungi</taxon>
        <taxon>Dikarya</taxon>
        <taxon>Basidiomycota</taxon>
        <taxon>Pucciniomycotina</taxon>
        <taxon>Pucciniomycetes</taxon>
        <taxon>Pucciniales</taxon>
        <taxon>Pucciniaceae</taxon>
        <taxon>Puccinia</taxon>
    </lineage>
</organism>
<proteinExistence type="predicted"/>
<gene>
    <name evidence="1" type="ORF">MJO28_006091</name>
</gene>
<evidence type="ECO:0000313" key="1">
    <source>
        <dbReference type="EMBL" id="KAI7953544.1"/>
    </source>
</evidence>
<comment type="caution">
    <text evidence="1">The sequence shown here is derived from an EMBL/GenBank/DDBJ whole genome shotgun (WGS) entry which is preliminary data.</text>
</comment>
<reference evidence="1 2" key="3">
    <citation type="journal article" date="2022" name="Microbiol. Spectr.">
        <title>Folding features and dynamics of 3D genome architecture in plant fungal pathogens.</title>
        <authorList>
            <person name="Xia C."/>
        </authorList>
    </citation>
    <scope>NUCLEOTIDE SEQUENCE [LARGE SCALE GENOMIC DNA]</scope>
    <source>
        <strain evidence="1 2">93-210</strain>
    </source>
</reference>
<reference evidence="2" key="2">
    <citation type="journal article" date="2018" name="Mol. Plant Microbe Interact.">
        <title>Genome sequence resources for the wheat stripe rust pathogen (Puccinia striiformis f. sp. tritici) and the barley stripe rust pathogen (Puccinia striiformis f. sp. hordei).</title>
        <authorList>
            <person name="Xia C."/>
            <person name="Wang M."/>
            <person name="Yin C."/>
            <person name="Cornejo O.E."/>
            <person name="Hulbert S.H."/>
            <person name="Chen X."/>
        </authorList>
    </citation>
    <scope>NUCLEOTIDE SEQUENCE [LARGE SCALE GENOMIC DNA]</scope>
    <source>
        <strain evidence="2">93-210</strain>
    </source>
</reference>
<dbReference type="EMBL" id="CM045870">
    <property type="protein sequence ID" value="KAI7953544.1"/>
    <property type="molecule type" value="Genomic_DNA"/>
</dbReference>
<accession>A0ACC0EHF7</accession>
<sequence length="503" mass="57638">MKEKGVYVLDFKPANKRLIRGRWVFKVKLDTDNHISKYKSRYVAKGYTQIAGEAHGDTFSPTGKPTSLRLMVAVAGKRRWKIHQMDAVAAFLNSDLGKEIYLEQPEGFDDGSGRVWKLKKSIYGLKQSARLWHIEVEKFLKKIGFEKTYGDECVFIRTKNRQSSIIYLHVDDMIITGDEKEIEDVKALIKGKWNMEDLGIAKRIVGIEIENLENGSYKINQQSMIGNVLGKFCMTDCMTDFKPASTPFAPNTHLVKSTDDESAEFLKINDRYRSAVGSIMYLAICTRPDISFAVGVLSRHLSKPNQQHWDAFKHVLRYLKATKNQSIIYKSDNGRSLEGDQSWETPECASDTDWAGDRSSRRSTTGYIFKYLGGALSWRSRLQQTVALSSTEAEYRATTEAKQEILWLCKLMKELNLIVKLPITLKCDNLSAKYLASNPFYHSRSKHIEIEFHWIREKVKEGFIRLEYCKTTEMIADLFTKNLGKQSFKKLKKMIGLTESSSD</sequence>
<name>A0ACC0EHF7_9BASI</name>